<dbReference type="HAMAP" id="MF_01113">
    <property type="entry name" value="DNApol_IV"/>
    <property type="match status" value="1"/>
</dbReference>
<evidence type="ECO:0000256" key="12">
    <source>
        <dbReference type="ARBA" id="ARBA00023125"/>
    </source>
</evidence>
<dbReference type="PANTHER" id="PTHR11076">
    <property type="entry name" value="DNA REPAIR POLYMERASE UMUC / TRANSFERASE FAMILY MEMBER"/>
    <property type="match status" value="1"/>
</dbReference>
<feature type="binding site" evidence="15">
    <location>
        <position position="106"/>
    </location>
    <ligand>
        <name>Mg(2+)</name>
        <dbReference type="ChEBI" id="CHEBI:18420"/>
    </ligand>
</feature>
<evidence type="ECO:0000256" key="8">
    <source>
        <dbReference type="ARBA" id="ARBA00022723"/>
    </source>
</evidence>
<evidence type="ECO:0000256" key="2">
    <source>
        <dbReference type="ARBA" id="ARBA00010945"/>
    </source>
</evidence>
<dbReference type="KEGG" id="fhi:FSC454_04860"/>
<evidence type="ECO:0000256" key="9">
    <source>
        <dbReference type="ARBA" id="ARBA00022763"/>
    </source>
</evidence>
<feature type="binding site" evidence="15">
    <location>
        <position position="11"/>
    </location>
    <ligand>
        <name>Mg(2+)</name>
        <dbReference type="ChEBI" id="CHEBI:18420"/>
    </ligand>
</feature>
<dbReference type="InterPro" id="IPR036775">
    <property type="entry name" value="DNA_pol_Y-fam_lit_finger_sf"/>
</dbReference>
<comment type="subcellular location">
    <subcellularLocation>
        <location evidence="1 15">Cytoplasm</location>
    </subcellularLocation>
</comment>
<evidence type="ECO:0000256" key="15">
    <source>
        <dbReference type="HAMAP-Rule" id="MF_01113"/>
    </source>
</evidence>
<dbReference type="GO" id="GO:0005829">
    <property type="term" value="C:cytosol"/>
    <property type="evidence" value="ECO:0007669"/>
    <property type="project" value="TreeGrafter"/>
</dbReference>
<dbReference type="GO" id="GO:0003684">
    <property type="term" value="F:damaged DNA binding"/>
    <property type="evidence" value="ECO:0007669"/>
    <property type="project" value="InterPro"/>
</dbReference>
<dbReference type="PANTHER" id="PTHR11076:SF33">
    <property type="entry name" value="DNA POLYMERASE KAPPA"/>
    <property type="match status" value="1"/>
</dbReference>
<gene>
    <name evidence="15" type="primary">dinB</name>
    <name evidence="17" type="ORF">FSC454_04860</name>
</gene>
<evidence type="ECO:0000313" key="18">
    <source>
        <dbReference type="Proteomes" id="UP000182459"/>
    </source>
</evidence>
<dbReference type="Pfam" id="PF00817">
    <property type="entry name" value="IMS"/>
    <property type="match status" value="1"/>
</dbReference>
<dbReference type="GO" id="GO:0042276">
    <property type="term" value="P:error-prone translesion synthesis"/>
    <property type="evidence" value="ECO:0007669"/>
    <property type="project" value="TreeGrafter"/>
</dbReference>
<evidence type="ECO:0000256" key="14">
    <source>
        <dbReference type="ARBA" id="ARBA00049244"/>
    </source>
</evidence>
<dbReference type="FunFam" id="3.40.1170.60:FF:000001">
    <property type="entry name" value="DNA polymerase IV"/>
    <property type="match status" value="1"/>
</dbReference>
<keyword evidence="5 15" id="KW-0808">Transferase</keyword>
<comment type="catalytic activity">
    <reaction evidence="14 15">
        <text>DNA(n) + a 2'-deoxyribonucleoside 5'-triphosphate = DNA(n+1) + diphosphate</text>
        <dbReference type="Rhea" id="RHEA:22508"/>
        <dbReference type="Rhea" id="RHEA-COMP:17339"/>
        <dbReference type="Rhea" id="RHEA-COMP:17340"/>
        <dbReference type="ChEBI" id="CHEBI:33019"/>
        <dbReference type="ChEBI" id="CHEBI:61560"/>
        <dbReference type="ChEBI" id="CHEBI:173112"/>
        <dbReference type="EC" id="2.7.7.7"/>
    </reaction>
</comment>
<evidence type="ECO:0000256" key="4">
    <source>
        <dbReference type="ARBA" id="ARBA00022490"/>
    </source>
</evidence>
<accession>A0AAC9J685</accession>
<dbReference type="Gene3D" id="3.40.1170.60">
    <property type="match status" value="1"/>
</dbReference>
<dbReference type="FunFam" id="1.10.150.20:FF:000019">
    <property type="entry name" value="DNA polymerase IV"/>
    <property type="match status" value="1"/>
</dbReference>
<dbReference type="InterPro" id="IPR050116">
    <property type="entry name" value="DNA_polymerase-Y"/>
</dbReference>
<dbReference type="InterPro" id="IPR022880">
    <property type="entry name" value="DNApol_IV"/>
</dbReference>
<keyword evidence="7 15" id="KW-0235">DNA replication</keyword>
<dbReference type="Gene3D" id="3.30.1490.100">
    <property type="entry name" value="DNA polymerase, Y-family, little finger domain"/>
    <property type="match status" value="1"/>
</dbReference>
<dbReference type="SUPFAM" id="SSF56672">
    <property type="entry name" value="DNA/RNA polymerases"/>
    <property type="match status" value="1"/>
</dbReference>
<dbReference type="AlphaFoldDB" id="A0AAC9J685"/>
<keyword evidence="3 15" id="KW-0515">Mutator protein</keyword>
<dbReference type="RefSeq" id="WP_066046314.1">
    <property type="nucleotide sequence ID" value="NZ_CP018093.1"/>
</dbReference>
<keyword evidence="6 15" id="KW-0548">Nucleotidyltransferase</keyword>
<dbReference type="InterPro" id="IPR053848">
    <property type="entry name" value="IMS_HHH_1"/>
</dbReference>
<name>A0AAC9J685_9GAMM</name>
<feature type="active site" evidence="15">
    <location>
        <position position="107"/>
    </location>
</feature>
<keyword evidence="8 15" id="KW-0479">Metal-binding</keyword>
<proteinExistence type="inferred from homology"/>
<evidence type="ECO:0000256" key="1">
    <source>
        <dbReference type="ARBA" id="ARBA00004496"/>
    </source>
</evidence>
<evidence type="ECO:0000256" key="7">
    <source>
        <dbReference type="ARBA" id="ARBA00022705"/>
    </source>
</evidence>
<comment type="cofactor">
    <cofactor evidence="15">
        <name>Mg(2+)</name>
        <dbReference type="ChEBI" id="CHEBI:18420"/>
    </cofactor>
    <text evidence="15">Binds 2 magnesium ions per subunit.</text>
</comment>
<dbReference type="Gene3D" id="1.10.150.20">
    <property type="entry name" value="5' to 3' exonuclease, C-terminal subdomain"/>
    <property type="match status" value="1"/>
</dbReference>
<feature type="domain" description="UmuC" evidence="16">
    <location>
        <begin position="7"/>
        <end position="188"/>
    </location>
</feature>
<dbReference type="PROSITE" id="PS50173">
    <property type="entry name" value="UMUC"/>
    <property type="match status" value="1"/>
</dbReference>
<keyword evidence="13 15" id="KW-0234">DNA repair</keyword>
<keyword evidence="12 15" id="KW-0238">DNA-binding</keyword>
<keyword evidence="10 15" id="KW-0460">Magnesium</keyword>
<dbReference type="CDD" id="cd03586">
    <property type="entry name" value="PolY_Pol_IV_kappa"/>
    <property type="match status" value="1"/>
</dbReference>
<evidence type="ECO:0000256" key="6">
    <source>
        <dbReference type="ARBA" id="ARBA00022695"/>
    </source>
</evidence>
<evidence type="ECO:0000256" key="5">
    <source>
        <dbReference type="ARBA" id="ARBA00022679"/>
    </source>
</evidence>
<comment type="function">
    <text evidence="15">Poorly processive, error-prone DNA polymerase involved in untargeted mutagenesis. Copies undamaged DNA at stalled replication forks, which arise in vivo from mismatched or misaligned primer ends. These misaligned primers can be extended by PolIV. Exhibits no 3'-5' exonuclease (proofreading) activity. May be involved in translesional synthesis, in conjunction with the beta clamp from PolIII.</text>
</comment>
<dbReference type="InterPro" id="IPR001126">
    <property type="entry name" value="UmuC"/>
</dbReference>
<dbReference type="GO" id="GO:0003887">
    <property type="term" value="F:DNA-directed DNA polymerase activity"/>
    <property type="evidence" value="ECO:0007669"/>
    <property type="project" value="UniProtKB-UniRule"/>
</dbReference>
<evidence type="ECO:0000256" key="3">
    <source>
        <dbReference type="ARBA" id="ARBA00022457"/>
    </source>
</evidence>
<evidence type="ECO:0000313" key="17">
    <source>
        <dbReference type="EMBL" id="APD51286.1"/>
    </source>
</evidence>
<comment type="subunit">
    <text evidence="15">Monomer.</text>
</comment>
<feature type="site" description="Substrate discrimination" evidence="15">
    <location>
        <position position="16"/>
    </location>
</feature>
<comment type="similarity">
    <text evidence="2 15">Belongs to the DNA polymerase type-Y family.</text>
</comment>
<dbReference type="Proteomes" id="UP000182459">
    <property type="component" value="Chromosome"/>
</dbReference>
<dbReference type="InterPro" id="IPR043128">
    <property type="entry name" value="Rev_trsase/Diguanyl_cyclase"/>
</dbReference>
<sequence>MAKVRKIIHIDMDYFFAQVEEKANPSLKDKPFAVGGINPNRGVISTCNYIAREYGVRSAMPTAIAMQKCPNLILLNTDFAKYKAASAIIRNIFYSFTDKVEPLSLDEAYLDVTDVREYKNSATLIAQAIKQEIFNKTGLTGSAGVAPNKLLAKIASDINKPNGLYVITPEQVNNFIKDLPVKKLFGVGKVCQEKLKSMNVETCLDLQRLSLAILIDKFGKFGNNLYNYARGIDNREVNPIHIRKSVSVENTYLEDLKTLEACLEKLPSLYDKLTSRMSEEHYKSIVGIVVKFTDVRFNKTSLTRVAKFLDKQTLKNLITELYQKQSQPIRLIGIGVRLGEADDRQLNLTLC</sequence>
<dbReference type="SUPFAM" id="SSF100879">
    <property type="entry name" value="Lesion bypass DNA polymerase (Y-family), little finger domain"/>
    <property type="match status" value="1"/>
</dbReference>
<evidence type="ECO:0000259" key="16">
    <source>
        <dbReference type="PROSITE" id="PS50173"/>
    </source>
</evidence>
<dbReference type="InterPro" id="IPR017961">
    <property type="entry name" value="DNA_pol_Y-fam_little_finger"/>
</dbReference>
<dbReference type="GO" id="GO:0000287">
    <property type="term" value="F:magnesium ion binding"/>
    <property type="evidence" value="ECO:0007669"/>
    <property type="project" value="UniProtKB-UniRule"/>
</dbReference>
<dbReference type="EC" id="2.7.7.7" evidence="15"/>
<evidence type="ECO:0000256" key="11">
    <source>
        <dbReference type="ARBA" id="ARBA00022932"/>
    </source>
</evidence>
<reference evidence="17 18" key="1">
    <citation type="submission" date="2016-11" db="EMBL/GenBank/DDBJ databases">
        <authorList>
            <person name="Hagglund E."/>
            <person name="Bystrom M."/>
            <person name="Naslund J."/>
            <person name="Stenberg P."/>
            <person name="Sjodin A."/>
        </authorList>
    </citation>
    <scope>NUCLEOTIDE SEQUENCE [LARGE SCALE GENOMIC DNA]</scope>
    <source>
        <strain evidence="17 18">CCUG 58020</strain>
    </source>
</reference>
<keyword evidence="18" id="KW-1185">Reference proteome</keyword>
<dbReference type="InterPro" id="IPR043502">
    <property type="entry name" value="DNA/RNA_pol_sf"/>
</dbReference>
<evidence type="ECO:0000256" key="13">
    <source>
        <dbReference type="ARBA" id="ARBA00023204"/>
    </source>
</evidence>
<dbReference type="Gene3D" id="3.30.70.270">
    <property type="match status" value="1"/>
</dbReference>
<dbReference type="GO" id="GO:0006281">
    <property type="term" value="P:DNA repair"/>
    <property type="evidence" value="ECO:0007669"/>
    <property type="project" value="UniProtKB-UniRule"/>
</dbReference>
<dbReference type="NCBIfam" id="NF002677">
    <property type="entry name" value="PRK02406.1"/>
    <property type="match status" value="1"/>
</dbReference>
<dbReference type="Pfam" id="PF21999">
    <property type="entry name" value="IMS_HHH_1"/>
    <property type="match status" value="1"/>
</dbReference>
<keyword evidence="9 15" id="KW-0227">DNA damage</keyword>
<dbReference type="EMBL" id="CP018093">
    <property type="protein sequence ID" value="APD51286.1"/>
    <property type="molecule type" value="Genomic_DNA"/>
</dbReference>
<dbReference type="Pfam" id="PF11799">
    <property type="entry name" value="IMS_C"/>
    <property type="match status" value="1"/>
</dbReference>
<dbReference type="GO" id="GO:0009432">
    <property type="term" value="P:SOS response"/>
    <property type="evidence" value="ECO:0007669"/>
    <property type="project" value="TreeGrafter"/>
</dbReference>
<keyword evidence="4 15" id="KW-0963">Cytoplasm</keyword>
<protein>
    <recommendedName>
        <fullName evidence="15">DNA polymerase IV</fullName>
        <shortName evidence="15">Pol IV</shortName>
        <ecNumber evidence="15">2.7.7.7</ecNumber>
    </recommendedName>
</protein>
<organism evidence="17 18">
    <name type="scientific">Francisella hispaniensis FSC454</name>
    <dbReference type="NCBI Taxonomy" id="1088883"/>
    <lineage>
        <taxon>Bacteria</taxon>
        <taxon>Pseudomonadati</taxon>
        <taxon>Pseudomonadota</taxon>
        <taxon>Gammaproteobacteria</taxon>
        <taxon>Thiotrichales</taxon>
        <taxon>Francisellaceae</taxon>
        <taxon>Francisella</taxon>
    </lineage>
</organism>
<keyword evidence="11 15" id="KW-0239">DNA-directed DNA polymerase</keyword>
<dbReference type="GO" id="GO:0006261">
    <property type="term" value="P:DNA-templated DNA replication"/>
    <property type="evidence" value="ECO:0007669"/>
    <property type="project" value="UniProtKB-UniRule"/>
</dbReference>
<evidence type="ECO:0000256" key="10">
    <source>
        <dbReference type="ARBA" id="ARBA00022842"/>
    </source>
</evidence>